<comment type="caution">
    <text evidence="2">The sequence shown here is derived from an EMBL/GenBank/DDBJ whole genome shotgun (WGS) entry which is preliminary data.</text>
</comment>
<evidence type="ECO:0000256" key="1">
    <source>
        <dbReference type="SAM" id="MobiDB-lite"/>
    </source>
</evidence>
<evidence type="ECO:0000313" key="3">
    <source>
        <dbReference type="Proteomes" id="UP000265520"/>
    </source>
</evidence>
<dbReference type="Proteomes" id="UP000265520">
    <property type="component" value="Unassembled WGS sequence"/>
</dbReference>
<dbReference type="EMBL" id="LXQA010184614">
    <property type="protein sequence ID" value="MCI31091.1"/>
    <property type="molecule type" value="Genomic_DNA"/>
</dbReference>
<feature type="non-terminal residue" evidence="2">
    <location>
        <position position="1"/>
    </location>
</feature>
<evidence type="ECO:0000313" key="2">
    <source>
        <dbReference type="EMBL" id="MCI31091.1"/>
    </source>
</evidence>
<protein>
    <submittedName>
        <fullName evidence="2">Uncharacterized protein</fullName>
    </submittedName>
</protein>
<sequence length="136" mass="14827">VSREVTESAGGSSGKEVIQVEIEPTPNKNTPAVHQQPPEPTPINHDTEDSVGASEDLGREDDYQLARDREHRSITPPHRYGFEDLAAYALLTSYGDPSTFREAIVIQEKDKWMGAMIDGRNGVLAEKSDMGACSAS</sequence>
<accession>A0A392R3D6</accession>
<feature type="region of interest" description="Disordered" evidence="1">
    <location>
        <begin position="1"/>
        <end position="62"/>
    </location>
</feature>
<keyword evidence="3" id="KW-1185">Reference proteome</keyword>
<proteinExistence type="predicted"/>
<organism evidence="2 3">
    <name type="scientific">Trifolium medium</name>
    <dbReference type="NCBI Taxonomy" id="97028"/>
    <lineage>
        <taxon>Eukaryota</taxon>
        <taxon>Viridiplantae</taxon>
        <taxon>Streptophyta</taxon>
        <taxon>Embryophyta</taxon>
        <taxon>Tracheophyta</taxon>
        <taxon>Spermatophyta</taxon>
        <taxon>Magnoliopsida</taxon>
        <taxon>eudicotyledons</taxon>
        <taxon>Gunneridae</taxon>
        <taxon>Pentapetalae</taxon>
        <taxon>rosids</taxon>
        <taxon>fabids</taxon>
        <taxon>Fabales</taxon>
        <taxon>Fabaceae</taxon>
        <taxon>Papilionoideae</taxon>
        <taxon>50 kb inversion clade</taxon>
        <taxon>NPAAA clade</taxon>
        <taxon>Hologalegina</taxon>
        <taxon>IRL clade</taxon>
        <taxon>Trifolieae</taxon>
        <taxon>Trifolium</taxon>
    </lineage>
</organism>
<name>A0A392R3D6_9FABA</name>
<reference evidence="2 3" key="1">
    <citation type="journal article" date="2018" name="Front. Plant Sci.">
        <title>Red Clover (Trifolium pratense) and Zigzag Clover (T. medium) - A Picture of Genomic Similarities and Differences.</title>
        <authorList>
            <person name="Dluhosova J."/>
            <person name="Istvanek J."/>
            <person name="Nedelnik J."/>
            <person name="Repkova J."/>
        </authorList>
    </citation>
    <scope>NUCLEOTIDE SEQUENCE [LARGE SCALE GENOMIC DNA]</scope>
    <source>
        <strain evidence="3">cv. 10/8</strain>
        <tissue evidence="2">Leaf</tissue>
    </source>
</reference>
<dbReference type="AlphaFoldDB" id="A0A392R3D6"/>